<evidence type="ECO:0000256" key="8">
    <source>
        <dbReference type="ARBA" id="ARBA00022729"/>
    </source>
</evidence>
<proteinExistence type="inferred from homology"/>
<comment type="similarity">
    <text evidence="4">Belongs to the metallo-beta-lactamase superfamily. Class-B beta-lactamase family.</text>
</comment>
<evidence type="ECO:0000256" key="4">
    <source>
        <dbReference type="ARBA" id="ARBA00005250"/>
    </source>
</evidence>
<dbReference type="GO" id="GO:0008800">
    <property type="term" value="F:beta-lactamase activity"/>
    <property type="evidence" value="ECO:0007669"/>
    <property type="project" value="UniProtKB-EC"/>
</dbReference>
<keyword evidence="15" id="KW-1185">Reference proteome</keyword>
<evidence type="ECO:0000256" key="10">
    <source>
        <dbReference type="ARBA" id="ARBA00022801"/>
    </source>
</evidence>
<dbReference type="PANTHER" id="PTHR42951:SF4">
    <property type="entry name" value="ACYL-COENZYME A THIOESTERASE MBLAC2"/>
    <property type="match status" value="1"/>
</dbReference>
<dbReference type="PROSITE" id="PS00744">
    <property type="entry name" value="BETA_LACTAMASE_B_2"/>
    <property type="match status" value="1"/>
</dbReference>
<evidence type="ECO:0000313" key="15">
    <source>
        <dbReference type="Proteomes" id="UP000619457"/>
    </source>
</evidence>
<evidence type="ECO:0000256" key="7">
    <source>
        <dbReference type="ARBA" id="ARBA00022723"/>
    </source>
</evidence>
<keyword evidence="12" id="KW-0046">Antibiotic resistance</keyword>
<gene>
    <name evidence="14" type="primary">bla</name>
    <name evidence="14" type="ORF">GCM10007049_28640</name>
</gene>
<dbReference type="EMBL" id="BMWX01000004">
    <property type="protein sequence ID" value="GGZ33261.1"/>
    <property type="molecule type" value="Genomic_DNA"/>
</dbReference>
<name>A0A918UTT5_9BACT</name>
<dbReference type="InterPro" id="IPR036866">
    <property type="entry name" value="RibonucZ/Hydroxyglut_hydro"/>
</dbReference>
<keyword evidence="10" id="KW-0378">Hydrolase</keyword>
<evidence type="ECO:0000256" key="11">
    <source>
        <dbReference type="ARBA" id="ARBA00022833"/>
    </source>
</evidence>
<evidence type="ECO:0000256" key="2">
    <source>
        <dbReference type="ARBA" id="ARBA00001947"/>
    </source>
</evidence>
<protein>
    <recommendedName>
        <fullName evidence="6">beta-lactamase</fullName>
        <ecNumber evidence="6">3.5.2.6</ecNumber>
    </recommendedName>
</protein>
<evidence type="ECO:0000313" key="14">
    <source>
        <dbReference type="EMBL" id="GGZ33261.1"/>
    </source>
</evidence>
<comment type="subcellular location">
    <subcellularLocation>
        <location evidence="3">Periplasm</location>
    </subcellularLocation>
</comment>
<comment type="catalytic activity">
    <reaction evidence="1">
        <text>a beta-lactam + H2O = a substituted beta-amino acid</text>
        <dbReference type="Rhea" id="RHEA:20401"/>
        <dbReference type="ChEBI" id="CHEBI:15377"/>
        <dbReference type="ChEBI" id="CHEBI:35627"/>
        <dbReference type="ChEBI" id="CHEBI:140347"/>
        <dbReference type="EC" id="3.5.2.6"/>
    </reaction>
</comment>
<evidence type="ECO:0000256" key="1">
    <source>
        <dbReference type="ARBA" id="ARBA00001526"/>
    </source>
</evidence>
<dbReference type="RefSeq" id="WP_018475844.1">
    <property type="nucleotide sequence ID" value="NZ_BMWX01000004.1"/>
</dbReference>
<dbReference type="InterPro" id="IPR050855">
    <property type="entry name" value="NDM-1-like"/>
</dbReference>
<dbReference type="Pfam" id="PF00753">
    <property type="entry name" value="Lactamase_B"/>
    <property type="match status" value="1"/>
</dbReference>
<keyword evidence="7" id="KW-0479">Metal-binding</keyword>
<dbReference type="Gene3D" id="3.60.15.10">
    <property type="entry name" value="Ribonuclease Z/Hydroxyacylglutathione hydrolase-like"/>
    <property type="match status" value="1"/>
</dbReference>
<dbReference type="GO" id="GO:0046677">
    <property type="term" value="P:response to antibiotic"/>
    <property type="evidence" value="ECO:0007669"/>
    <property type="project" value="UniProtKB-KW"/>
</dbReference>
<dbReference type="InterPro" id="IPR001279">
    <property type="entry name" value="Metallo-B-lactamas"/>
</dbReference>
<evidence type="ECO:0000259" key="13">
    <source>
        <dbReference type="SMART" id="SM00849"/>
    </source>
</evidence>
<evidence type="ECO:0000256" key="5">
    <source>
        <dbReference type="ARBA" id="ARBA00011245"/>
    </source>
</evidence>
<dbReference type="EC" id="3.5.2.6" evidence="6"/>
<dbReference type="AlphaFoldDB" id="A0A918UTT5"/>
<dbReference type="InterPro" id="IPR058199">
    <property type="entry name" value="BlaB//VIM/IMP-1"/>
</dbReference>
<dbReference type="PANTHER" id="PTHR42951">
    <property type="entry name" value="METALLO-BETA-LACTAMASE DOMAIN-CONTAINING"/>
    <property type="match status" value="1"/>
</dbReference>
<dbReference type="GO" id="GO:0008270">
    <property type="term" value="F:zinc ion binding"/>
    <property type="evidence" value="ECO:0007669"/>
    <property type="project" value="InterPro"/>
</dbReference>
<dbReference type="SMART" id="SM00849">
    <property type="entry name" value="Lactamase_B"/>
    <property type="match status" value="1"/>
</dbReference>
<evidence type="ECO:0000256" key="12">
    <source>
        <dbReference type="ARBA" id="ARBA00023251"/>
    </source>
</evidence>
<feature type="domain" description="Metallo-beta-lactamase" evidence="13">
    <location>
        <begin position="66"/>
        <end position="237"/>
    </location>
</feature>
<keyword evidence="11" id="KW-0862">Zinc</keyword>
<evidence type="ECO:0000256" key="6">
    <source>
        <dbReference type="ARBA" id="ARBA00012865"/>
    </source>
</evidence>
<evidence type="ECO:0000256" key="3">
    <source>
        <dbReference type="ARBA" id="ARBA00004418"/>
    </source>
</evidence>
<dbReference type="Proteomes" id="UP000619457">
    <property type="component" value="Unassembled WGS sequence"/>
</dbReference>
<organism evidence="14 15">
    <name type="scientific">Echinicola pacifica</name>
    <dbReference type="NCBI Taxonomy" id="346377"/>
    <lineage>
        <taxon>Bacteria</taxon>
        <taxon>Pseudomonadati</taxon>
        <taxon>Bacteroidota</taxon>
        <taxon>Cytophagia</taxon>
        <taxon>Cytophagales</taxon>
        <taxon>Cyclobacteriaceae</taxon>
        <taxon>Echinicola</taxon>
    </lineage>
</organism>
<evidence type="ECO:0000256" key="9">
    <source>
        <dbReference type="ARBA" id="ARBA00022764"/>
    </source>
</evidence>
<dbReference type="SUPFAM" id="SSF56281">
    <property type="entry name" value="Metallo-hydrolase/oxidoreductase"/>
    <property type="match status" value="1"/>
</dbReference>
<keyword evidence="8" id="KW-0732">Signal</keyword>
<dbReference type="NCBIfam" id="NF033088">
    <property type="entry name" value="bla_subclass_B1"/>
    <property type="match status" value="1"/>
</dbReference>
<comment type="caution">
    <text evidence="14">The sequence shown here is derived from an EMBL/GenBank/DDBJ whole genome shotgun (WGS) entry which is preliminary data.</text>
</comment>
<keyword evidence="9" id="KW-0574">Periplasm</keyword>
<reference evidence="14" key="2">
    <citation type="submission" date="2020-09" db="EMBL/GenBank/DDBJ databases">
        <authorList>
            <person name="Sun Q."/>
            <person name="Kim S."/>
        </authorList>
    </citation>
    <scope>NUCLEOTIDE SEQUENCE</scope>
    <source>
        <strain evidence="14">KCTC 12368</strain>
    </source>
</reference>
<dbReference type="InterPro" id="IPR001018">
    <property type="entry name" value="Beta-lactamase_class-B_CS"/>
</dbReference>
<sequence>MLRTPYLLLQFSLCFCYCLTTYGQTEASNSDQKIIYQSPSLVLQQVSEHSYVHISYLETESFGKVGCNGMVIIHDKEAIIFDSPATGEVTSELIGLLRDSLALRITAMVPTHFHADCVAGLSQIDEAGIEIYAHSRTVEQLKKTPTQNLPEINEFDHHLSLRLGGEQVLCDYFGEGHTVDNITAYFPTDRLLFGGCLIKAAGASKGNLEDANTRAWSETVEKIALKYPQINKVIPGHGDTGDSSLLTYTIEMFE</sequence>
<comment type="cofactor">
    <cofactor evidence="2">
        <name>Zn(2+)</name>
        <dbReference type="ChEBI" id="CHEBI:29105"/>
    </cofactor>
</comment>
<accession>A0A918UTT5</accession>
<comment type="subunit">
    <text evidence="5">Monomer.</text>
</comment>
<dbReference type="GO" id="GO:0017001">
    <property type="term" value="P:antibiotic catabolic process"/>
    <property type="evidence" value="ECO:0007669"/>
    <property type="project" value="InterPro"/>
</dbReference>
<reference evidence="14" key="1">
    <citation type="journal article" date="2014" name="Int. J. Syst. Evol. Microbiol.">
        <title>Complete genome sequence of Corynebacterium casei LMG S-19264T (=DSM 44701T), isolated from a smear-ripened cheese.</title>
        <authorList>
            <consortium name="US DOE Joint Genome Institute (JGI-PGF)"/>
            <person name="Walter F."/>
            <person name="Albersmeier A."/>
            <person name="Kalinowski J."/>
            <person name="Ruckert C."/>
        </authorList>
    </citation>
    <scope>NUCLEOTIDE SEQUENCE</scope>
    <source>
        <strain evidence="14">KCTC 12368</strain>
    </source>
</reference>
<dbReference type="GO" id="GO:0042597">
    <property type="term" value="C:periplasmic space"/>
    <property type="evidence" value="ECO:0007669"/>
    <property type="project" value="UniProtKB-SubCell"/>
</dbReference>